<dbReference type="Pfam" id="PF10412">
    <property type="entry name" value="TrwB_AAD_bind"/>
    <property type="match status" value="1"/>
</dbReference>
<dbReference type="Gene3D" id="3.40.50.300">
    <property type="entry name" value="P-loop containing nucleotide triphosphate hydrolases"/>
    <property type="match status" value="2"/>
</dbReference>
<feature type="transmembrane region" description="Helical" evidence="7">
    <location>
        <begin position="121"/>
        <end position="140"/>
    </location>
</feature>
<evidence type="ECO:0000256" key="3">
    <source>
        <dbReference type="ARBA" id="ARBA00022692"/>
    </source>
</evidence>
<accession>A0A170PN62</accession>
<dbReference type="EMBL" id="CZQE01000081">
    <property type="protein sequence ID" value="CUS43742.1"/>
    <property type="molecule type" value="Genomic_DNA"/>
</dbReference>
<evidence type="ECO:0000313" key="9">
    <source>
        <dbReference type="EMBL" id="CUS43742.1"/>
    </source>
</evidence>
<keyword evidence="5 7" id="KW-0472">Membrane</keyword>
<protein>
    <submittedName>
        <fullName evidence="9">IncF plasmid conjugative transfer protein TraD</fullName>
    </submittedName>
</protein>
<dbReference type="PANTHER" id="PTHR37937:SF1">
    <property type="entry name" value="CONJUGATIVE TRANSFER: DNA TRANSPORT"/>
    <property type="match status" value="1"/>
</dbReference>
<evidence type="ECO:0000259" key="8">
    <source>
        <dbReference type="Pfam" id="PF10412"/>
    </source>
</evidence>
<name>A0A170PN62_9ZZZZ</name>
<keyword evidence="4 7" id="KW-1133">Transmembrane helix</keyword>
<dbReference type="GO" id="GO:0005886">
    <property type="term" value="C:plasma membrane"/>
    <property type="evidence" value="ECO:0007669"/>
    <property type="project" value="UniProtKB-SubCell"/>
</dbReference>
<evidence type="ECO:0000256" key="7">
    <source>
        <dbReference type="SAM" id="Phobius"/>
    </source>
</evidence>
<comment type="subcellular location">
    <subcellularLocation>
        <location evidence="1">Cell membrane</location>
        <topology evidence="1">Multi-pass membrane protein</topology>
    </subcellularLocation>
</comment>
<dbReference type="CDD" id="cd01127">
    <property type="entry name" value="TrwB_TraG_TraD_VirD4"/>
    <property type="match status" value="1"/>
</dbReference>
<evidence type="ECO:0000256" key="4">
    <source>
        <dbReference type="ARBA" id="ARBA00022989"/>
    </source>
</evidence>
<dbReference type="InterPro" id="IPR027417">
    <property type="entry name" value="P-loop_NTPase"/>
</dbReference>
<dbReference type="SUPFAM" id="SSF52540">
    <property type="entry name" value="P-loop containing nucleoside triphosphate hydrolases"/>
    <property type="match status" value="1"/>
</dbReference>
<feature type="transmembrane region" description="Helical" evidence="7">
    <location>
        <begin position="62"/>
        <end position="80"/>
    </location>
</feature>
<dbReference type="AlphaFoldDB" id="A0A170PN62"/>
<evidence type="ECO:0000256" key="2">
    <source>
        <dbReference type="ARBA" id="ARBA00022475"/>
    </source>
</evidence>
<keyword evidence="3 7" id="KW-0812">Transmembrane</keyword>
<feature type="domain" description="Type IV secretion system coupling protein TraD DNA-binding" evidence="8">
    <location>
        <begin position="172"/>
        <end position="550"/>
    </location>
</feature>
<dbReference type="InterPro" id="IPR051539">
    <property type="entry name" value="T4SS-coupling_protein"/>
</dbReference>
<evidence type="ECO:0000256" key="5">
    <source>
        <dbReference type="ARBA" id="ARBA00023136"/>
    </source>
</evidence>
<reference evidence="9" key="1">
    <citation type="submission" date="2015-10" db="EMBL/GenBank/DDBJ databases">
        <authorList>
            <person name="Gilbert D.G."/>
        </authorList>
    </citation>
    <scope>NUCLEOTIDE SEQUENCE</scope>
</reference>
<feature type="region of interest" description="Disordered" evidence="6">
    <location>
        <begin position="498"/>
        <end position="517"/>
    </location>
</feature>
<proteinExistence type="predicted"/>
<sequence>MQQVAFLAALAAIWACWPLVRSLIPTEDRFALVDLLREHWTHRHALEPWLEQRWAWLALHRYHLWFAAAALPGVLAIAIVQGGDRRTLWPLLHGPLGWLGGAMSGYLLYGSFSHDSWPLAVMMPGTFGFLGGAVAARLAAWPRKEKHLRGTRLRTYAGGWWSGLHARLNGRVRLAGVALSREDETMHVAVIGATGSGKSTALRALMADALRRGDRQVVADPDGASMCAFHAPGDIILNPFDPRCAHWDLLSEIERPGDYAFLAQSLLPYLGGGDHDQWITYAQQLLAAAMENFVTLRLGSTEDFVTMLANAKISELKALCAGTPAARYFEEGGERMLASILGTLAPAVGHLRLIAAIDGEQFSVREWIRDGSGSLWMPYTANQVAALKGLISCWMNIAIIEMLSLEPSRDRRIWFSIDELDALGRIEGLKDAQARLRKFGGCVAIGFQSFAQVKQTYGESAQTIIENCGNQLLLRSGTSEDGGTAKLVSELIGGREVERDDVSRSRTRGRYTTRSMSMQTRRAVEDVALASEIMQLRNREGFLKRATSHKWGRVVVPVGRTIF</sequence>
<gene>
    <name evidence="9" type="ORF">MGWOODY_Smn2960</name>
</gene>
<organism evidence="9">
    <name type="scientific">hydrothermal vent metagenome</name>
    <dbReference type="NCBI Taxonomy" id="652676"/>
    <lineage>
        <taxon>unclassified sequences</taxon>
        <taxon>metagenomes</taxon>
        <taxon>ecological metagenomes</taxon>
    </lineage>
</organism>
<feature type="transmembrane region" description="Helical" evidence="7">
    <location>
        <begin position="87"/>
        <end position="109"/>
    </location>
</feature>
<dbReference type="InterPro" id="IPR019476">
    <property type="entry name" value="T4SS_TraD_DNA-bd"/>
</dbReference>
<evidence type="ECO:0000256" key="1">
    <source>
        <dbReference type="ARBA" id="ARBA00004651"/>
    </source>
</evidence>
<dbReference type="Gene3D" id="1.10.8.80">
    <property type="entry name" value="Magnesium chelatase subunit I, C-Terminal domain"/>
    <property type="match status" value="1"/>
</dbReference>
<keyword evidence="2" id="KW-1003">Cell membrane</keyword>
<dbReference type="PANTHER" id="PTHR37937">
    <property type="entry name" value="CONJUGATIVE TRANSFER: DNA TRANSPORT"/>
    <property type="match status" value="1"/>
</dbReference>
<evidence type="ECO:0000256" key="6">
    <source>
        <dbReference type="SAM" id="MobiDB-lite"/>
    </source>
</evidence>